<dbReference type="EC" id="6.6.1.1" evidence="2"/>
<comment type="caution">
    <text evidence="2">The sequence shown here is derived from an EMBL/GenBank/DDBJ whole genome shotgun (WGS) entry which is preliminary data.</text>
</comment>
<sequence length="581" mass="61300">MNDRERIDAVLACAALDRRLGGILLLDLAPHRLVEVAGRLAGLLGEGRQVRVLGSAATEEDLWARLRPAPGGRSWVVDGLVAGYGRPAGVVAVPDLATMSTAAARAAVMLVGAEVAHLERTGQQVSWRPEDRWLAACRREDVGRVSPHVLDRFAIRVDAANLSTARFDALEALPLAGRALPDLSAGAAGRVVEVLAGHARGARRDLGLARLARGMAALAGADTVLAEHVDVAARVMGLLAAPEVVAAPVPGERVVRRAGQELAVPRALPAERAGDAAGRVRDEPERLAPVVVAAPDVPDAVGGPGSPYPEDEVGDGRAPSTLTLVWQRALPGTWGHGHVIGDRQAHEVRDIAVVPTLLKAATQQARRCGPGHVRSAHPLHLTASDLRSHRRAPQPRRLLALVLDHTSGRQGEWYDAIGPYLRWAYAARATVSVVEVGDADAADELCAAAFTARSLLDPRVAAAFERRPGRATPLAHGLSLVAETLQRETQQGNAAVTDALLIVVTDGRGNVPLAASRSRRRPERVGREGVEDALEVARKIGRLNRVRSLVLDPGPRTAAHLTADLADALRATLLPGAGRDG</sequence>
<evidence type="ECO:0000313" key="2">
    <source>
        <dbReference type="EMBL" id="MBB5083069.1"/>
    </source>
</evidence>
<accession>A0A7W8ABB1</accession>
<evidence type="ECO:0000313" key="3">
    <source>
        <dbReference type="Proteomes" id="UP000568380"/>
    </source>
</evidence>
<dbReference type="EMBL" id="JACHIN010000015">
    <property type="protein sequence ID" value="MBB5083069.1"/>
    <property type="molecule type" value="Genomic_DNA"/>
</dbReference>
<name>A0A7W8ABB1_9ACTN</name>
<dbReference type="RefSeq" id="WP_184971803.1">
    <property type="nucleotide sequence ID" value="NZ_JACHIN010000015.1"/>
</dbReference>
<feature type="region of interest" description="Disordered" evidence="1">
    <location>
        <begin position="295"/>
        <end position="314"/>
    </location>
</feature>
<gene>
    <name evidence="2" type="ORF">HNR40_008572</name>
</gene>
<protein>
    <submittedName>
        <fullName evidence="2">Magnesium chelatase subunit D</fullName>
        <ecNumber evidence="2">6.6.1.1</ecNumber>
    </submittedName>
</protein>
<dbReference type="Proteomes" id="UP000568380">
    <property type="component" value="Unassembled WGS sequence"/>
</dbReference>
<reference evidence="2 3" key="1">
    <citation type="submission" date="2020-08" db="EMBL/GenBank/DDBJ databases">
        <title>Genomic Encyclopedia of Type Strains, Phase IV (KMG-IV): sequencing the most valuable type-strain genomes for metagenomic binning, comparative biology and taxonomic classification.</title>
        <authorList>
            <person name="Goeker M."/>
        </authorList>
    </citation>
    <scope>NUCLEOTIDE SEQUENCE [LARGE SCALE GENOMIC DNA]</scope>
    <source>
        <strain evidence="2 3">DSM 45385</strain>
    </source>
</reference>
<dbReference type="AlphaFoldDB" id="A0A7W8ABB1"/>
<organism evidence="2 3">
    <name type="scientific">Nonomuraea endophytica</name>
    <dbReference type="NCBI Taxonomy" id="714136"/>
    <lineage>
        <taxon>Bacteria</taxon>
        <taxon>Bacillati</taxon>
        <taxon>Actinomycetota</taxon>
        <taxon>Actinomycetes</taxon>
        <taxon>Streptosporangiales</taxon>
        <taxon>Streptosporangiaceae</taxon>
        <taxon>Nonomuraea</taxon>
    </lineage>
</organism>
<dbReference type="GO" id="GO:0016851">
    <property type="term" value="F:magnesium chelatase activity"/>
    <property type="evidence" value="ECO:0007669"/>
    <property type="project" value="UniProtKB-EC"/>
</dbReference>
<keyword evidence="2" id="KW-0436">Ligase</keyword>
<proteinExistence type="predicted"/>
<evidence type="ECO:0000256" key="1">
    <source>
        <dbReference type="SAM" id="MobiDB-lite"/>
    </source>
</evidence>
<keyword evidence="3" id="KW-1185">Reference proteome</keyword>